<evidence type="ECO:0000256" key="2">
    <source>
        <dbReference type="ARBA" id="ARBA00023295"/>
    </source>
</evidence>
<reference evidence="7" key="1">
    <citation type="journal article" date="2019" name="Int. J. Syst. Evol. Microbiol.">
        <title>The Global Catalogue of Microorganisms (GCM) 10K type strain sequencing project: providing services to taxonomists for standard genome sequencing and annotation.</title>
        <authorList>
            <consortium name="The Broad Institute Genomics Platform"/>
            <consortium name="The Broad Institute Genome Sequencing Center for Infectious Disease"/>
            <person name="Wu L."/>
            <person name="Ma J."/>
        </authorList>
    </citation>
    <scope>NUCLEOTIDE SEQUENCE [LARGE SCALE GENOMIC DNA]</scope>
    <source>
        <strain evidence="7">CGMCC 1.3685</strain>
    </source>
</reference>
<name>A0ABQ2DVP7_9MICC</name>
<evidence type="ECO:0000256" key="1">
    <source>
        <dbReference type="ARBA" id="ARBA00022737"/>
    </source>
</evidence>
<dbReference type="CDD" id="cd00063">
    <property type="entry name" value="FN3"/>
    <property type="match status" value="2"/>
</dbReference>
<feature type="compositionally biased region" description="Polar residues" evidence="4">
    <location>
        <begin position="117"/>
        <end position="128"/>
    </location>
</feature>
<keyword evidence="1" id="KW-0677">Repeat</keyword>
<dbReference type="SUPFAM" id="SSF49265">
    <property type="entry name" value="Fibronectin type III"/>
    <property type="match status" value="1"/>
</dbReference>
<dbReference type="Proteomes" id="UP000606115">
    <property type="component" value="Unassembled WGS sequence"/>
</dbReference>
<evidence type="ECO:0000256" key="3">
    <source>
        <dbReference type="ARBA" id="ARBA00023326"/>
    </source>
</evidence>
<gene>
    <name evidence="6" type="ORF">GCM10007173_37150</name>
</gene>
<dbReference type="GeneID" id="303306038"/>
<feature type="domain" description="Fibronectin type-III" evidence="5">
    <location>
        <begin position="31"/>
        <end position="125"/>
    </location>
</feature>
<organism evidence="6 7">
    <name type="scientific">Glutamicibacter ardleyensis</name>
    <dbReference type="NCBI Taxonomy" id="225894"/>
    <lineage>
        <taxon>Bacteria</taxon>
        <taxon>Bacillati</taxon>
        <taxon>Actinomycetota</taxon>
        <taxon>Actinomycetes</taxon>
        <taxon>Micrococcales</taxon>
        <taxon>Micrococcaceae</taxon>
        <taxon>Glutamicibacter</taxon>
    </lineage>
</organism>
<dbReference type="EMBL" id="BMKX01000016">
    <property type="protein sequence ID" value="GGJ74716.1"/>
    <property type="molecule type" value="Genomic_DNA"/>
</dbReference>
<protein>
    <recommendedName>
        <fullName evidence="5">Fibronectin type-III domain-containing protein</fullName>
    </recommendedName>
</protein>
<feature type="domain" description="Fibronectin type-III" evidence="5">
    <location>
        <begin position="137"/>
        <end position="200"/>
    </location>
</feature>
<keyword evidence="3" id="KW-0119">Carbohydrate metabolism</keyword>
<evidence type="ECO:0000256" key="4">
    <source>
        <dbReference type="SAM" id="MobiDB-lite"/>
    </source>
</evidence>
<proteinExistence type="predicted"/>
<dbReference type="Gene3D" id="2.60.40.10">
    <property type="entry name" value="Immunoglobulins"/>
    <property type="match status" value="2"/>
</dbReference>
<dbReference type="PROSITE" id="PS50853">
    <property type="entry name" value="FN3"/>
    <property type="match status" value="2"/>
</dbReference>
<dbReference type="PANTHER" id="PTHR46708:SF11">
    <property type="entry name" value="RECEPTOR-TYPE TYROSINE-PROTEIN PHOSPHATASE ETA-LIKE"/>
    <property type="match status" value="1"/>
</dbReference>
<dbReference type="Pfam" id="PF00041">
    <property type="entry name" value="fn3"/>
    <property type="match status" value="2"/>
</dbReference>
<dbReference type="InterPro" id="IPR036116">
    <property type="entry name" value="FN3_sf"/>
</dbReference>
<feature type="region of interest" description="Disordered" evidence="4">
    <location>
        <begin position="109"/>
        <end position="128"/>
    </location>
</feature>
<accession>A0ABQ2DVP7</accession>
<evidence type="ECO:0000259" key="5">
    <source>
        <dbReference type="PROSITE" id="PS50853"/>
    </source>
</evidence>
<evidence type="ECO:0000313" key="6">
    <source>
        <dbReference type="EMBL" id="GGJ74716.1"/>
    </source>
</evidence>
<keyword evidence="2" id="KW-0326">Glycosidase</keyword>
<dbReference type="InterPro" id="IPR050991">
    <property type="entry name" value="ECM_Regulatory_Proteins"/>
</dbReference>
<evidence type="ECO:0000313" key="7">
    <source>
        <dbReference type="Proteomes" id="UP000606115"/>
    </source>
</evidence>
<dbReference type="InterPro" id="IPR003961">
    <property type="entry name" value="FN3_dom"/>
</dbReference>
<keyword evidence="7" id="KW-1185">Reference proteome</keyword>
<dbReference type="InterPro" id="IPR013783">
    <property type="entry name" value="Ig-like_fold"/>
</dbReference>
<sequence length="200" mass="21574">MKITKGLALVPAQAATVQPESAVATAGEIVVPPTFKVGWVEADRIGLYWSYPQVWGVDILNYTVRVKQQGRPDRVFTTTSRIDDHFIATGLTQNTTYTFEVRTNAVSRDGKRRLTSAPHSKTATTSSIPAHHMKAATPSALKLTATSGSITASWKAPAVTGKLTGYTVNIKQGSKTVKSYTTTARKITATGLKEKTSYTV</sequence>
<dbReference type="PANTHER" id="PTHR46708">
    <property type="entry name" value="TENASCIN"/>
    <property type="match status" value="1"/>
</dbReference>
<comment type="caution">
    <text evidence="6">The sequence shown here is derived from an EMBL/GenBank/DDBJ whole genome shotgun (WGS) entry which is preliminary data.</text>
</comment>
<keyword evidence="2" id="KW-0378">Hydrolase</keyword>
<dbReference type="RefSeq" id="WP_188687504.1">
    <property type="nucleotide sequence ID" value="NZ_BMKX01000016.1"/>
</dbReference>
<keyword evidence="3" id="KW-0624">Polysaccharide degradation</keyword>